<dbReference type="PANTHER" id="PTHR23407:SF1">
    <property type="entry name" value="5-FORMYLTETRAHYDROFOLATE CYCLO-LIGASE"/>
    <property type="match status" value="1"/>
</dbReference>
<evidence type="ECO:0000256" key="1">
    <source>
        <dbReference type="ARBA" id="ARBA00010638"/>
    </source>
</evidence>
<dbReference type="InterPro" id="IPR037171">
    <property type="entry name" value="NagB/RpiA_transferase-like"/>
</dbReference>
<dbReference type="Pfam" id="PF01812">
    <property type="entry name" value="5-FTHF_cyc-lig"/>
    <property type="match status" value="1"/>
</dbReference>
<keyword evidence="5" id="KW-0479">Metal-binding</keyword>
<organism evidence="6 7">
    <name type="scientific">Oligella urethralis</name>
    <dbReference type="NCBI Taxonomy" id="90245"/>
    <lineage>
        <taxon>Bacteria</taxon>
        <taxon>Pseudomonadati</taxon>
        <taxon>Pseudomonadota</taxon>
        <taxon>Betaproteobacteria</taxon>
        <taxon>Burkholderiales</taxon>
        <taxon>Alcaligenaceae</taxon>
        <taxon>Oligella</taxon>
    </lineage>
</organism>
<dbReference type="GO" id="GO:0030272">
    <property type="term" value="F:5-formyltetrahydrofolate cyclo-ligase activity"/>
    <property type="evidence" value="ECO:0007669"/>
    <property type="project" value="UniProtKB-EC"/>
</dbReference>
<dbReference type="PANTHER" id="PTHR23407">
    <property type="entry name" value="ATPASE INHIBITOR/5-FORMYLTETRAHYDROFOLATE CYCLO-LIGASE"/>
    <property type="match status" value="1"/>
</dbReference>
<evidence type="ECO:0000256" key="3">
    <source>
        <dbReference type="ARBA" id="ARBA00022840"/>
    </source>
</evidence>
<feature type="binding site" evidence="4">
    <location>
        <position position="84"/>
    </location>
    <ligand>
        <name>substrate</name>
    </ligand>
</feature>
<evidence type="ECO:0000256" key="5">
    <source>
        <dbReference type="RuleBase" id="RU361279"/>
    </source>
</evidence>
<dbReference type="InterPro" id="IPR002698">
    <property type="entry name" value="FTHF_cligase"/>
</dbReference>
<sequence length="218" mass="24936">MQQNNTNYYQSIRSKLLNQRMQLSEAAYQARSKALSEHFMGWLNSLEYETQAQHDFDALKILPARHKIRRQGLVIAAYWPFRQEPDIRALLDELYAMGHEIVLPKIVEKNAALQFFYWDPGAPLVPGHFGILEPEAKEIANTPDIVLLPMLGYGKQGERLGYGGGYYDRTIAAWEAQEQSPILLGAVWSDARLPGDYEALAHDKLLDGIVTERELRFF</sequence>
<dbReference type="EC" id="6.3.3.2" evidence="5"/>
<comment type="catalytic activity">
    <reaction evidence="5">
        <text>(6S)-5-formyl-5,6,7,8-tetrahydrofolate + ATP = (6R)-5,10-methenyltetrahydrofolate + ADP + phosphate</text>
        <dbReference type="Rhea" id="RHEA:10488"/>
        <dbReference type="ChEBI" id="CHEBI:30616"/>
        <dbReference type="ChEBI" id="CHEBI:43474"/>
        <dbReference type="ChEBI" id="CHEBI:57455"/>
        <dbReference type="ChEBI" id="CHEBI:57457"/>
        <dbReference type="ChEBI" id="CHEBI:456216"/>
        <dbReference type="EC" id="6.3.3.2"/>
    </reaction>
</comment>
<dbReference type="GO" id="GO:0005524">
    <property type="term" value="F:ATP binding"/>
    <property type="evidence" value="ECO:0007669"/>
    <property type="project" value="UniProtKB-KW"/>
</dbReference>
<protein>
    <recommendedName>
        <fullName evidence="5">5-formyltetrahydrofolate cyclo-ligase</fullName>
        <ecNumber evidence="5">6.3.3.2</ecNumber>
    </recommendedName>
</protein>
<feature type="binding site" evidence="4">
    <location>
        <begin position="159"/>
        <end position="167"/>
    </location>
    <ligand>
        <name>ATP</name>
        <dbReference type="ChEBI" id="CHEBI:30616"/>
    </ligand>
</feature>
<proteinExistence type="inferred from homology"/>
<dbReference type="InterPro" id="IPR024185">
    <property type="entry name" value="FTHF_cligase-like_sf"/>
</dbReference>
<keyword evidence="5" id="KW-0460">Magnesium</keyword>
<evidence type="ECO:0000313" key="6">
    <source>
        <dbReference type="EMBL" id="SPY09262.1"/>
    </source>
</evidence>
<reference evidence="6 7" key="1">
    <citation type="submission" date="2018-06" db="EMBL/GenBank/DDBJ databases">
        <authorList>
            <consortium name="Pathogen Informatics"/>
            <person name="Doyle S."/>
        </authorList>
    </citation>
    <scope>NUCLEOTIDE SEQUENCE [LARGE SCALE GENOMIC DNA]</scope>
    <source>
        <strain evidence="6 7">NCTC11009</strain>
    </source>
</reference>
<keyword evidence="3 4" id="KW-0067">ATP-binding</keyword>
<dbReference type="Proteomes" id="UP000250242">
    <property type="component" value="Unassembled WGS sequence"/>
</dbReference>
<dbReference type="RefSeq" id="WP_113062994.1">
    <property type="nucleotide sequence ID" value="NZ_UATH01000001.1"/>
</dbReference>
<comment type="similarity">
    <text evidence="1 5">Belongs to the 5-formyltetrahydrofolate cyclo-ligase family.</text>
</comment>
<evidence type="ECO:0000256" key="2">
    <source>
        <dbReference type="ARBA" id="ARBA00022741"/>
    </source>
</evidence>
<dbReference type="EMBL" id="UATH01000001">
    <property type="protein sequence ID" value="SPY09262.1"/>
    <property type="molecule type" value="Genomic_DNA"/>
</dbReference>
<comment type="cofactor">
    <cofactor evidence="5">
        <name>Mg(2+)</name>
        <dbReference type="ChEBI" id="CHEBI:18420"/>
    </cofactor>
</comment>
<dbReference type="AlphaFoldDB" id="A0A2X1UQ73"/>
<dbReference type="Gene3D" id="3.40.50.10420">
    <property type="entry name" value="NagB/RpiA/CoA transferase-like"/>
    <property type="match status" value="1"/>
</dbReference>
<keyword evidence="6" id="KW-0436">Ligase</keyword>
<dbReference type="GO" id="GO:0009396">
    <property type="term" value="P:folic acid-containing compound biosynthetic process"/>
    <property type="evidence" value="ECO:0007669"/>
    <property type="project" value="TreeGrafter"/>
</dbReference>
<dbReference type="GO" id="GO:0046872">
    <property type="term" value="F:metal ion binding"/>
    <property type="evidence" value="ECO:0007669"/>
    <property type="project" value="UniProtKB-KW"/>
</dbReference>
<gene>
    <name evidence="6" type="ORF">NCTC11009_02525</name>
</gene>
<evidence type="ECO:0000256" key="4">
    <source>
        <dbReference type="PIRSR" id="PIRSR006806-1"/>
    </source>
</evidence>
<dbReference type="NCBIfam" id="TIGR02727">
    <property type="entry name" value="MTHFS_bact"/>
    <property type="match status" value="1"/>
</dbReference>
<accession>A0A2X1UQ73</accession>
<keyword evidence="2 4" id="KW-0547">Nucleotide-binding</keyword>
<name>A0A2X1UQ73_9BURK</name>
<dbReference type="SUPFAM" id="SSF100950">
    <property type="entry name" value="NagB/RpiA/CoA transferase-like"/>
    <property type="match status" value="1"/>
</dbReference>
<dbReference type="GO" id="GO:0035999">
    <property type="term" value="P:tetrahydrofolate interconversion"/>
    <property type="evidence" value="ECO:0007669"/>
    <property type="project" value="TreeGrafter"/>
</dbReference>
<evidence type="ECO:0000313" key="7">
    <source>
        <dbReference type="Proteomes" id="UP000250242"/>
    </source>
</evidence>
<dbReference type="PIRSF" id="PIRSF006806">
    <property type="entry name" value="FTHF_cligase"/>
    <property type="match status" value="1"/>
</dbReference>